<reference evidence="1 2" key="1">
    <citation type="submission" date="2018-05" db="EMBL/GenBank/DDBJ databases">
        <authorList>
            <person name="Falquet L."/>
            <person name="Falquet L."/>
        </authorList>
    </citation>
    <scope>NUCLEOTIDE SEQUENCE [LARGE SCALE GENOMIC DNA]</scope>
    <source>
        <strain evidence="1 2">GM12</strain>
    </source>
</reference>
<accession>A0AB38GEY6</accession>
<dbReference type="AlphaFoldDB" id="A0AB38GEY6"/>
<sequence length="214" mass="26046">MTLAWIKTNYESHINELIKYLDSNWTTEKIYKKIIHFENNKFKTSPFFNHNQLKTLFNLMLIKNSYQKRITKRVLEIILNKDVLEWIFIDALIRFYVLVLTYDDVWQEYEISDFAMHNNIIDVDKYFQNYLDKSNLKSVRFYQQYIKKNIEDLQIKKNLLDQLKDLDCDYITIDFNTLTITKKVCVSNINLKYKDYVIEQFINMLEKSNQLVEI</sequence>
<dbReference type="Proteomes" id="UP000290347">
    <property type="component" value="Chromosome"/>
</dbReference>
<organism evidence="1 2">
    <name type="scientific">Mycoplasma mycoides subsp. capri</name>
    <dbReference type="NCBI Taxonomy" id="40477"/>
    <lineage>
        <taxon>Bacteria</taxon>
        <taxon>Bacillati</taxon>
        <taxon>Mycoplasmatota</taxon>
        <taxon>Mollicutes</taxon>
        <taxon>Mycoplasmataceae</taxon>
        <taxon>Mycoplasma</taxon>
    </lineage>
</organism>
<protein>
    <submittedName>
        <fullName evidence="1">Uncharacterized protein</fullName>
    </submittedName>
</protein>
<name>A0AB38GEY6_MYCMC</name>
<gene>
    <name evidence="1" type="ORF">MMC68T_00879</name>
</gene>
<dbReference type="RefSeq" id="WP_020863058.1">
    <property type="nucleotide sequence ID" value="NZ_CP012387.1"/>
</dbReference>
<dbReference type="EMBL" id="LS483515">
    <property type="protein sequence ID" value="SRX72140.1"/>
    <property type="molecule type" value="Genomic_DNA"/>
</dbReference>
<evidence type="ECO:0000313" key="2">
    <source>
        <dbReference type="Proteomes" id="UP000290347"/>
    </source>
</evidence>
<proteinExistence type="predicted"/>
<evidence type="ECO:0000313" key="1">
    <source>
        <dbReference type="EMBL" id="SRX72140.1"/>
    </source>
</evidence>